<keyword evidence="4" id="KW-0805">Transcription regulation</keyword>
<feature type="compositionally biased region" description="Gly residues" evidence="10">
    <location>
        <begin position="706"/>
        <end position="717"/>
    </location>
</feature>
<feature type="region of interest" description="Disordered" evidence="10">
    <location>
        <begin position="604"/>
        <end position="634"/>
    </location>
</feature>
<feature type="region of interest" description="Disordered" evidence="10">
    <location>
        <begin position="1"/>
        <end position="55"/>
    </location>
</feature>
<evidence type="ECO:0000256" key="4">
    <source>
        <dbReference type="ARBA" id="ARBA00023015"/>
    </source>
</evidence>
<evidence type="ECO:0000256" key="6">
    <source>
        <dbReference type="ARBA" id="ARBA00023163"/>
    </source>
</evidence>
<evidence type="ECO:0000313" key="13">
    <source>
        <dbReference type="EMBL" id="KAJ6801304.1"/>
    </source>
</evidence>
<dbReference type="Pfam" id="PF00072">
    <property type="entry name" value="Response_reg"/>
    <property type="match status" value="1"/>
</dbReference>
<dbReference type="InterPro" id="IPR001789">
    <property type="entry name" value="Sig_transdc_resp-reg_receiver"/>
</dbReference>
<evidence type="ECO:0000259" key="11">
    <source>
        <dbReference type="PROSITE" id="PS50110"/>
    </source>
</evidence>
<comment type="subcellular location">
    <subcellularLocation>
        <location evidence="1 9">Nucleus</location>
    </subcellularLocation>
</comment>
<evidence type="ECO:0000256" key="2">
    <source>
        <dbReference type="ARBA" id="ARBA00010330"/>
    </source>
</evidence>
<feature type="compositionally biased region" description="Polar residues" evidence="10">
    <location>
        <begin position="1"/>
        <end position="14"/>
    </location>
</feature>
<dbReference type="PROSITE" id="PS51017">
    <property type="entry name" value="CCT"/>
    <property type="match status" value="1"/>
</dbReference>
<keyword evidence="3" id="KW-0902">Two-component regulatory system</keyword>
<feature type="domain" description="CCT" evidence="12">
    <location>
        <begin position="727"/>
        <end position="769"/>
    </location>
</feature>
<dbReference type="AlphaFoldDB" id="A0AAX6EBA7"/>
<feature type="compositionally biased region" description="Basic and acidic residues" evidence="10">
    <location>
        <begin position="22"/>
        <end position="33"/>
    </location>
</feature>
<dbReference type="GO" id="GO:0005634">
    <property type="term" value="C:nucleus"/>
    <property type="evidence" value="ECO:0007669"/>
    <property type="project" value="UniProtKB-SubCell"/>
</dbReference>
<proteinExistence type="inferred from homology"/>
<dbReference type="GO" id="GO:0009736">
    <property type="term" value="P:cytokinin-activated signaling pathway"/>
    <property type="evidence" value="ECO:0007669"/>
    <property type="project" value="InterPro"/>
</dbReference>
<feature type="region of interest" description="Disordered" evidence="10">
    <location>
        <begin position="219"/>
        <end position="297"/>
    </location>
</feature>
<gene>
    <name evidence="13" type="ORF">M6B38_199085</name>
</gene>
<sequence>MGGNVPQTNRNGATSKGPVDLNYDRRDGHKRVSDAVSEEEESRINESNGDINDGHRRAATARTIVRPPPQQPPPPQQLSGPVVHWERILPFRTLKVLLVENDDSTRQVVSALLRNCSYEVTAAANGLQAWKILENPANHTDMVLTEVVMPGLSGIALLCKIMSHDTAKNIPVIMMSSNDSMGMVFKCLSKGAVDFLVKPIRKNELKNLWQHVWRRSHSSSGSVESGIQTQKSAKSRSTDDSDNNTSSNDDDDNASIGMKRDGSDNGSATQSSWTKHAVEVDSPRPMSPSDQLADRHDSTCAQVIPESEILYNNWVPMTTDRECHKQKNIADEYMGKDLEIGVPRNPEIHDGSSYLTEKAPTKLPGTSIVNQPEIGEKNEDVLELQGSNTFDEPSTKAADLIGGIANNTDTQILSNIHESPKGFSRISECKEKNNDGSELPSLQLSLKRLRSIGEVRDAAQVDRNVLRRSVQSAFSKYRNSAASTQAPTGYGGSCSPIDNSSEAVKTESTNNMISNSNPAIVKQGSNGSSDNNDMGSTTKNVFTNPSVDKEKAAPVLGVKSMHPSAFHPVQLRTSAPPKVMQEKTDNMAVTTMAGQTIGVQCQVQEKQHNHHHIQSVEQQQQPPEHDDLSHKKHKTVSGQLCGASNVFPAAVEGDAANYSINRSNSGSNHGSNGWKGSIPAVNAGGANIDKCANGLTDKCGVGGGNGSGSGSGSGSGTGMNQKRFAEREAALNKFRQKRKERNFGKKVRYQSRKRLAEQRPRVRGQFVRQNIHEHTSREADS</sequence>
<feature type="region of interest" description="Disordered" evidence="10">
    <location>
        <begin position="481"/>
        <end position="505"/>
    </location>
</feature>
<comment type="caution">
    <text evidence="13">The sequence shown here is derived from an EMBL/GenBank/DDBJ whole genome shotgun (WGS) entry which is preliminary data.</text>
</comment>
<dbReference type="EMBL" id="JANAVB010038158">
    <property type="protein sequence ID" value="KAJ6801304.1"/>
    <property type="molecule type" value="Genomic_DNA"/>
</dbReference>
<dbReference type="SMART" id="SM00448">
    <property type="entry name" value="REC"/>
    <property type="match status" value="1"/>
</dbReference>
<dbReference type="PANTHER" id="PTHR43874:SF125">
    <property type="entry name" value="TWO-COMPONENT RESPONSE REGULATOR-LIKE APRR7"/>
    <property type="match status" value="1"/>
</dbReference>
<dbReference type="GO" id="GO:0000160">
    <property type="term" value="P:phosphorelay signal transduction system"/>
    <property type="evidence" value="ECO:0007669"/>
    <property type="project" value="UniProtKB-KW"/>
</dbReference>
<keyword evidence="5" id="KW-0090">Biological rhythms</keyword>
<dbReference type="PROSITE" id="PS50110">
    <property type="entry name" value="RESPONSE_REGULATORY"/>
    <property type="match status" value="1"/>
</dbReference>
<feature type="compositionally biased region" description="Low complexity" evidence="10">
    <location>
        <begin position="524"/>
        <end position="536"/>
    </location>
</feature>
<feature type="domain" description="Response regulatory" evidence="11">
    <location>
        <begin position="95"/>
        <end position="213"/>
    </location>
</feature>
<keyword evidence="6" id="KW-0804">Transcription</keyword>
<reference evidence="13" key="2">
    <citation type="submission" date="2023-04" db="EMBL/GenBank/DDBJ databases">
        <authorList>
            <person name="Bruccoleri R.E."/>
            <person name="Oakeley E.J."/>
            <person name="Faust A.-M."/>
            <person name="Dessus-Babus S."/>
            <person name="Altorfer M."/>
            <person name="Burckhardt D."/>
            <person name="Oertli M."/>
            <person name="Naumann U."/>
            <person name="Petersen F."/>
            <person name="Wong J."/>
        </authorList>
    </citation>
    <scope>NUCLEOTIDE SEQUENCE</scope>
    <source>
        <strain evidence="13">GSM-AAB239-AS_SAM_17_03QT</strain>
        <tissue evidence="13">Leaf</tissue>
    </source>
</reference>
<name>A0AAX6EBA7_IRIPA</name>
<comment type="caution">
    <text evidence="8">Lacks conserved residue(s) required for the propagation of feature annotation.</text>
</comment>
<dbReference type="GO" id="GO:0048511">
    <property type="term" value="P:rhythmic process"/>
    <property type="evidence" value="ECO:0007669"/>
    <property type="project" value="UniProtKB-KW"/>
</dbReference>
<feature type="region of interest" description="Disordered" evidence="10">
    <location>
        <begin position="524"/>
        <end position="544"/>
    </location>
</feature>
<evidence type="ECO:0000256" key="5">
    <source>
        <dbReference type="ARBA" id="ARBA00023108"/>
    </source>
</evidence>
<dbReference type="Proteomes" id="UP001140949">
    <property type="component" value="Unassembled WGS sequence"/>
</dbReference>
<evidence type="ECO:0000256" key="3">
    <source>
        <dbReference type="ARBA" id="ARBA00023012"/>
    </source>
</evidence>
<dbReference type="FunFam" id="3.40.50.2300:FF:000214">
    <property type="entry name" value="Two-component response regulator-like PRR37"/>
    <property type="match status" value="1"/>
</dbReference>
<feature type="region of interest" description="Disordered" evidence="10">
    <location>
        <begin position="706"/>
        <end position="781"/>
    </location>
</feature>
<dbReference type="PANTHER" id="PTHR43874">
    <property type="entry name" value="TWO-COMPONENT RESPONSE REGULATOR"/>
    <property type="match status" value="1"/>
</dbReference>
<evidence type="ECO:0000256" key="1">
    <source>
        <dbReference type="ARBA" id="ARBA00004123"/>
    </source>
</evidence>
<dbReference type="CDD" id="cd17582">
    <property type="entry name" value="psREC_PRR"/>
    <property type="match status" value="1"/>
</dbReference>
<evidence type="ECO:0000256" key="8">
    <source>
        <dbReference type="PROSITE-ProRule" id="PRU00169"/>
    </source>
</evidence>
<feature type="compositionally biased region" description="Polar residues" evidence="10">
    <location>
        <begin position="264"/>
        <end position="274"/>
    </location>
</feature>
<evidence type="ECO:0000256" key="10">
    <source>
        <dbReference type="SAM" id="MobiDB-lite"/>
    </source>
</evidence>
<dbReference type="Gene3D" id="3.40.50.2300">
    <property type="match status" value="1"/>
</dbReference>
<comment type="similarity">
    <text evidence="2">Belongs to the ARR-like family.</text>
</comment>
<keyword evidence="14" id="KW-1185">Reference proteome</keyword>
<feature type="compositionally biased region" description="Basic and acidic residues" evidence="10">
    <location>
        <begin position="770"/>
        <end position="781"/>
    </location>
</feature>
<keyword evidence="7 9" id="KW-0539">Nucleus</keyword>
<dbReference type="InterPro" id="IPR010402">
    <property type="entry name" value="CCT_domain"/>
</dbReference>
<evidence type="ECO:0000256" key="7">
    <source>
        <dbReference type="ARBA" id="ARBA00023242"/>
    </source>
</evidence>
<dbReference type="InterPro" id="IPR011006">
    <property type="entry name" value="CheY-like_superfamily"/>
</dbReference>
<feature type="compositionally biased region" description="Polar residues" evidence="10">
    <location>
        <begin position="496"/>
        <end position="505"/>
    </location>
</feature>
<reference evidence="13" key="1">
    <citation type="journal article" date="2023" name="GigaByte">
        <title>Genome assembly of the bearded iris, Iris pallida Lam.</title>
        <authorList>
            <person name="Bruccoleri R.E."/>
            <person name="Oakeley E.J."/>
            <person name="Faust A.M.E."/>
            <person name="Altorfer M."/>
            <person name="Dessus-Babus S."/>
            <person name="Burckhardt D."/>
            <person name="Oertli M."/>
            <person name="Naumann U."/>
            <person name="Petersen F."/>
            <person name="Wong J."/>
        </authorList>
    </citation>
    <scope>NUCLEOTIDE SEQUENCE</scope>
    <source>
        <strain evidence="13">GSM-AAB239-AS_SAM_17_03QT</strain>
    </source>
</reference>
<accession>A0AAX6EBA7</accession>
<evidence type="ECO:0000256" key="9">
    <source>
        <dbReference type="PROSITE-ProRule" id="PRU00357"/>
    </source>
</evidence>
<protein>
    <submittedName>
        <fullName evidence="13">Two-component response regulator-like PRR73</fullName>
    </submittedName>
</protein>
<dbReference type="Pfam" id="PF06203">
    <property type="entry name" value="CCT"/>
    <property type="match status" value="1"/>
</dbReference>
<evidence type="ECO:0000313" key="14">
    <source>
        <dbReference type="Proteomes" id="UP001140949"/>
    </source>
</evidence>
<feature type="compositionally biased region" description="Basic residues" evidence="10">
    <location>
        <begin position="734"/>
        <end position="753"/>
    </location>
</feature>
<dbReference type="InterPro" id="IPR045279">
    <property type="entry name" value="ARR-like"/>
</dbReference>
<evidence type="ECO:0000259" key="12">
    <source>
        <dbReference type="PROSITE" id="PS51017"/>
    </source>
</evidence>
<organism evidence="13 14">
    <name type="scientific">Iris pallida</name>
    <name type="common">Sweet iris</name>
    <dbReference type="NCBI Taxonomy" id="29817"/>
    <lineage>
        <taxon>Eukaryota</taxon>
        <taxon>Viridiplantae</taxon>
        <taxon>Streptophyta</taxon>
        <taxon>Embryophyta</taxon>
        <taxon>Tracheophyta</taxon>
        <taxon>Spermatophyta</taxon>
        <taxon>Magnoliopsida</taxon>
        <taxon>Liliopsida</taxon>
        <taxon>Asparagales</taxon>
        <taxon>Iridaceae</taxon>
        <taxon>Iridoideae</taxon>
        <taxon>Irideae</taxon>
        <taxon>Iris</taxon>
    </lineage>
</organism>
<dbReference type="SUPFAM" id="SSF52172">
    <property type="entry name" value="CheY-like"/>
    <property type="match status" value="1"/>
</dbReference>